<reference evidence="2 3" key="1">
    <citation type="journal article" date="2018" name="MBio">
        <title>Comparative Genomics Reveals the Core Gene Toolbox for the Fungus-Insect Symbiosis.</title>
        <authorList>
            <person name="Wang Y."/>
            <person name="Stata M."/>
            <person name="Wang W."/>
            <person name="Stajich J.E."/>
            <person name="White M.M."/>
            <person name="Moncalvo J.M."/>
        </authorList>
    </citation>
    <scope>NUCLEOTIDE SEQUENCE [LARGE SCALE GENOMIC DNA]</scope>
    <source>
        <strain evidence="2 3">SC-DP-2</strain>
    </source>
</reference>
<keyword evidence="3" id="KW-1185">Reference proteome</keyword>
<dbReference type="AlphaFoldDB" id="A0A2T9ZL76"/>
<organism evidence="2 3">
    <name type="scientific">Smittium megazygosporum</name>
    <dbReference type="NCBI Taxonomy" id="133381"/>
    <lineage>
        <taxon>Eukaryota</taxon>
        <taxon>Fungi</taxon>
        <taxon>Fungi incertae sedis</taxon>
        <taxon>Zoopagomycota</taxon>
        <taxon>Kickxellomycotina</taxon>
        <taxon>Harpellomycetes</taxon>
        <taxon>Harpellales</taxon>
        <taxon>Legeriomycetaceae</taxon>
        <taxon>Smittium</taxon>
    </lineage>
</organism>
<protein>
    <recommendedName>
        <fullName evidence="1">HAUS augmin-like complex subunit 6 N-terminal domain-containing protein</fullName>
    </recommendedName>
</protein>
<accession>A0A2T9ZL76</accession>
<name>A0A2T9ZL76_9FUNG</name>
<evidence type="ECO:0000259" key="1">
    <source>
        <dbReference type="Pfam" id="PF14661"/>
    </source>
</evidence>
<feature type="domain" description="HAUS augmin-like complex subunit 6 N-terminal" evidence="1">
    <location>
        <begin position="58"/>
        <end position="230"/>
    </location>
</feature>
<dbReference type="STRING" id="133381.A0A2T9ZL76"/>
<sequence>MQRPSVSPPHPMRKLFWKTVLALGFEKSNPYTSVYSGLKFLPDTFATGTEHNRVAELVFIGSFPVCDSRQAREFRSAAFKWMDELKRNDSQNPIWPKWSNVRRSYFDECLGIRFETMMWGLGVAASYVYLHSALKRHGETHFIKKNNLLQNLNFILDTPSPINNFSEQEIVNLLGSEKELVINNYNGLMSDKKKAISLFHKEILNVSNRRIYTRNARKTIEKKNNEQVLALAKSGFSLSQNPKTSEVQTQIDICCSKIQHILFDPAEWINSQRENTYAINSVLGILDQDNSSLRLDANRDLPLLFLRQPDNPWKKYLESNSISLYSVHPNSNQLKLNLDTFVSLGKKSFESLLTINNKGKPFPGVEEDSNAVVEESKNNIIPNKNIDSKKRTSTVINEIENDINLVNQRIEKLNTLKSKLLLLSKRKSQLSVESGVQEGISYESVVSSVDSLSIHSEDFSYEYKKWISNQVFE</sequence>
<evidence type="ECO:0000313" key="3">
    <source>
        <dbReference type="Proteomes" id="UP000245609"/>
    </source>
</evidence>
<dbReference type="InterPro" id="IPR028163">
    <property type="entry name" value="HAUS_6_N"/>
</dbReference>
<dbReference type="EMBL" id="MBFS01000014">
    <property type="protein sequence ID" value="PVV05339.1"/>
    <property type="molecule type" value="Genomic_DNA"/>
</dbReference>
<dbReference type="Proteomes" id="UP000245609">
    <property type="component" value="Unassembled WGS sequence"/>
</dbReference>
<dbReference type="Pfam" id="PF14661">
    <property type="entry name" value="HAUS6_N"/>
    <property type="match status" value="1"/>
</dbReference>
<evidence type="ECO:0000313" key="2">
    <source>
        <dbReference type="EMBL" id="PVV05339.1"/>
    </source>
</evidence>
<proteinExistence type="predicted"/>
<gene>
    <name evidence="2" type="ORF">BB560_000145</name>
</gene>
<dbReference type="OrthoDB" id="5575722at2759"/>
<comment type="caution">
    <text evidence="2">The sequence shown here is derived from an EMBL/GenBank/DDBJ whole genome shotgun (WGS) entry which is preliminary data.</text>
</comment>